<dbReference type="InterPro" id="IPR001214">
    <property type="entry name" value="SET_dom"/>
</dbReference>
<evidence type="ECO:0000313" key="13">
    <source>
        <dbReference type="Proteomes" id="UP000248423"/>
    </source>
</evidence>
<feature type="compositionally biased region" description="Low complexity" evidence="8">
    <location>
        <begin position="782"/>
        <end position="807"/>
    </location>
</feature>
<reference evidence="12 13" key="1">
    <citation type="submission" date="2018-02" db="EMBL/GenBank/DDBJ databases">
        <title>The genomes of Aspergillus section Nigri reveals drivers in fungal speciation.</title>
        <authorList>
            <consortium name="DOE Joint Genome Institute"/>
            <person name="Vesth T.C."/>
            <person name="Nybo J."/>
            <person name="Theobald S."/>
            <person name="Brandl J."/>
            <person name="Frisvad J.C."/>
            <person name="Nielsen K.F."/>
            <person name="Lyhne E.K."/>
            <person name="Kogle M.E."/>
            <person name="Kuo A."/>
            <person name="Riley R."/>
            <person name="Clum A."/>
            <person name="Nolan M."/>
            <person name="Lipzen A."/>
            <person name="Salamov A."/>
            <person name="Henrissat B."/>
            <person name="Wiebenga A."/>
            <person name="De vries R.P."/>
            <person name="Grigoriev I.V."/>
            <person name="Mortensen U.H."/>
            <person name="Andersen M.R."/>
            <person name="Baker S.E."/>
        </authorList>
    </citation>
    <scope>NUCLEOTIDE SEQUENCE [LARGE SCALE GENOMIC DNA]</scope>
    <source>
        <strain evidence="12 13">CBS 121057</strain>
    </source>
</reference>
<keyword evidence="4" id="KW-0489">Methyltransferase</keyword>
<dbReference type="GO" id="GO:0005694">
    <property type="term" value="C:chromosome"/>
    <property type="evidence" value="ECO:0007669"/>
    <property type="project" value="UniProtKB-SubCell"/>
</dbReference>
<dbReference type="GO" id="GO:0032259">
    <property type="term" value="P:methylation"/>
    <property type="evidence" value="ECO:0007669"/>
    <property type="project" value="UniProtKB-KW"/>
</dbReference>
<proteinExistence type="predicted"/>
<dbReference type="OrthoDB" id="422362at2759"/>
<evidence type="ECO:0000259" key="11">
    <source>
        <dbReference type="PROSITE" id="PS51215"/>
    </source>
</evidence>
<feature type="compositionally biased region" description="Basic residues" evidence="8">
    <location>
        <begin position="739"/>
        <end position="753"/>
    </location>
</feature>
<dbReference type="InterPro" id="IPR006560">
    <property type="entry name" value="AWS_dom"/>
</dbReference>
<dbReference type="SUPFAM" id="SSF82199">
    <property type="entry name" value="SET domain"/>
    <property type="match status" value="1"/>
</dbReference>
<dbReference type="PROSITE" id="PS50868">
    <property type="entry name" value="POST_SET"/>
    <property type="match status" value="1"/>
</dbReference>
<feature type="region of interest" description="Disordered" evidence="8">
    <location>
        <begin position="1"/>
        <end position="108"/>
    </location>
</feature>
<evidence type="ECO:0000256" key="2">
    <source>
        <dbReference type="ARBA" id="ARBA00004286"/>
    </source>
</evidence>
<sequence length="856" mass="94844">MEARTGSSGASPATPATLSDLTKHTHEHLEGTMGFEYTEQLLTPENSRSETSSNNENASTDEKPTRRRRSTRVTRASLRGAAQLDDHLDADNHGIPTPADEIDRTASGDTLLDEVGVVEGKRSKSTSHLRHSIAVMETALWSETTLPQNSMDGDDHPMAPDTPVSKSSQEPQPGDMSTSLQQRTLRRRVEQALTQEEKKELNKTSTTAKPDSRKSPRRSTRLSILDKASDLVDRASNVLGKRSRDKMEKDTEPARRSSLRPRNVATPKEDPQVPAPSDPVPKKRRVSESDLPSKVQSIEESPQEQTTPAEVVPRLKRKRWLAHGLYTGQEHTDAPPVQSRNRSRRKSQTQSQNPQRKLLPMPMFAGDRLLKQGRDFQLPFDIFSPLPPGQPKPDEWRKTNKNVFVGDASSIWRANKHCELSKCMCTPETGCDEECQNRYMFYECDEGNCGVGPECGNRSFDELKQRTKAGGKYNIGVEVIKTTDRGYGVRSNRTFEPNQIIVEYTGEIITQTECEKRMRTIYKHNECYYLMYFDQNMIIDATRGSIARFVNHSCEPNCRMEKWTVAGKPRMALFAGDRGIMTGEELTYDYNFDPYSQKNVQQCRCGSSNCRGILGPRPKEKDQRAKESKVETQKKARTKRRNSKTTGTKRNPSEVLDESSSRANKKRKLTVAKSIKSGVKKVVSRARASVSKTAPSRTKPVKKVKASPAKGSPAKRTAAKATKTTTKKGALKNEEAKSKSIKLPKVKATKAKAKATVPKKTAVKAKAKPKPKAKATAKAEKPSATTSKLSRPSAATKAKILAAAKGTAARRRSTKKEEAPGDRKAASKATTTTTTQKAKPRGATKRTAAATKGSKK</sequence>
<evidence type="ECO:0000256" key="1">
    <source>
        <dbReference type="ARBA" id="ARBA00004123"/>
    </source>
</evidence>
<name>A0A319EHH6_ASPSB</name>
<feature type="compositionally biased region" description="Low complexity" evidence="8">
    <location>
        <begin position="706"/>
        <end position="724"/>
    </location>
</feature>
<feature type="region of interest" description="Disordered" evidence="8">
    <location>
        <begin position="146"/>
        <end position="358"/>
    </location>
</feature>
<keyword evidence="7" id="KW-0539">Nucleus</keyword>
<dbReference type="AlphaFoldDB" id="A0A319EHH6"/>
<dbReference type="PROSITE" id="PS50280">
    <property type="entry name" value="SET"/>
    <property type="match status" value="1"/>
</dbReference>
<feature type="region of interest" description="Disordered" evidence="8">
    <location>
        <begin position="614"/>
        <end position="856"/>
    </location>
</feature>
<dbReference type="InterPro" id="IPR003616">
    <property type="entry name" value="Post-SET_dom"/>
</dbReference>
<dbReference type="FunFam" id="2.170.270.10:FF:000037">
    <property type="entry name" value="Histone-lysine N-methyltransferase"/>
    <property type="match status" value="1"/>
</dbReference>
<evidence type="ECO:0000256" key="8">
    <source>
        <dbReference type="SAM" id="MobiDB-lite"/>
    </source>
</evidence>
<feature type="domain" description="SET" evidence="9">
    <location>
        <begin position="475"/>
        <end position="591"/>
    </location>
</feature>
<evidence type="ECO:0000256" key="4">
    <source>
        <dbReference type="ARBA" id="ARBA00022603"/>
    </source>
</evidence>
<evidence type="ECO:0008006" key="14">
    <source>
        <dbReference type="Google" id="ProtNLM"/>
    </source>
</evidence>
<feature type="compositionally biased region" description="Basic and acidic residues" evidence="8">
    <location>
        <begin position="21"/>
        <end position="30"/>
    </location>
</feature>
<keyword evidence="5" id="KW-0808">Transferase</keyword>
<feature type="compositionally biased region" description="Low complexity" evidence="8">
    <location>
        <begin position="827"/>
        <end position="837"/>
    </location>
</feature>
<dbReference type="InterPro" id="IPR050777">
    <property type="entry name" value="SET2_Histone-Lys_MeTrsfase"/>
</dbReference>
<dbReference type="Gene3D" id="2.170.270.10">
    <property type="entry name" value="SET domain"/>
    <property type="match status" value="1"/>
</dbReference>
<dbReference type="SMART" id="SM00508">
    <property type="entry name" value="PostSET"/>
    <property type="match status" value="1"/>
</dbReference>
<dbReference type="Pfam" id="PF17907">
    <property type="entry name" value="AWS"/>
    <property type="match status" value="1"/>
</dbReference>
<organism evidence="12 13">
    <name type="scientific">Aspergillus sclerotiicarbonarius (strain CBS 121057 / IBT 28362)</name>
    <dbReference type="NCBI Taxonomy" id="1448318"/>
    <lineage>
        <taxon>Eukaryota</taxon>
        <taxon>Fungi</taxon>
        <taxon>Dikarya</taxon>
        <taxon>Ascomycota</taxon>
        <taxon>Pezizomycotina</taxon>
        <taxon>Eurotiomycetes</taxon>
        <taxon>Eurotiomycetidae</taxon>
        <taxon>Eurotiales</taxon>
        <taxon>Aspergillaceae</taxon>
        <taxon>Aspergillus</taxon>
        <taxon>Aspergillus subgen. Circumdati</taxon>
    </lineage>
</organism>
<dbReference type="PANTHER" id="PTHR22884">
    <property type="entry name" value="SET DOMAIN PROTEINS"/>
    <property type="match status" value="1"/>
</dbReference>
<feature type="compositionally biased region" description="Polar residues" evidence="8">
    <location>
        <begin position="1"/>
        <end position="20"/>
    </location>
</feature>
<keyword evidence="3" id="KW-0158">Chromosome</keyword>
<comment type="subcellular location">
    <subcellularLocation>
        <location evidence="2">Chromosome</location>
    </subcellularLocation>
    <subcellularLocation>
        <location evidence="1">Nucleus</location>
    </subcellularLocation>
</comment>
<evidence type="ECO:0000313" key="12">
    <source>
        <dbReference type="EMBL" id="PYI07115.1"/>
    </source>
</evidence>
<evidence type="ECO:0000256" key="6">
    <source>
        <dbReference type="ARBA" id="ARBA00022691"/>
    </source>
</evidence>
<feature type="compositionally biased region" description="Polar residues" evidence="8">
    <location>
        <begin position="164"/>
        <end position="183"/>
    </location>
</feature>
<feature type="domain" description="AWS" evidence="11">
    <location>
        <begin position="418"/>
        <end position="464"/>
    </location>
</feature>
<evidence type="ECO:0000256" key="3">
    <source>
        <dbReference type="ARBA" id="ARBA00022454"/>
    </source>
</evidence>
<feature type="compositionally biased region" description="Basic and acidic residues" evidence="8">
    <location>
        <begin position="245"/>
        <end position="255"/>
    </location>
</feature>
<feature type="compositionally biased region" description="Low complexity" evidence="8">
    <location>
        <begin position="845"/>
        <end position="856"/>
    </location>
</feature>
<keyword evidence="6" id="KW-0949">S-adenosyl-L-methionine</keyword>
<evidence type="ECO:0000259" key="10">
    <source>
        <dbReference type="PROSITE" id="PS50868"/>
    </source>
</evidence>
<dbReference type="PROSITE" id="PS51215">
    <property type="entry name" value="AWS"/>
    <property type="match status" value="1"/>
</dbReference>
<feature type="compositionally biased region" description="Basic residues" evidence="8">
    <location>
        <begin position="761"/>
        <end position="775"/>
    </location>
</feature>
<dbReference type="VEuPathDB" id="FungiDB:BO78DRAFT_104339"/>
<dbReference type="Pfam" id="PF00856">
    <property type="entry name" value="SET"/>
    <property type="match status" value="1"/>
</dbReference>
<feature type="compositionally biased region" description="Basic and acidic residues" evidence="8">
    <location>
        <begin position="815"/>
        <end position="825"/>
    </location>
</feature>
<accession>A0A319EHH6</accession>
<gene>
    <name evidence="12" type="ORF">BO78DRAFT_104339</name>
</gene>
<dbReference type="GO" id="GO:0042054">
    <property type="term" value="F:histone methyltransferase activity"/>
    <property type="evidence" value="ECO:0007669"/>
    <property type="project" value="InterPro"/>
</dbReference>
<keyword evidence="13" id="KW-1185">Reference proteome</keyword>
<evidence type="ECO:0000256" key="5">
    <source>
        <dbReference type="ARBA" id="ARBA00022679"/>
    </source>
</evidence>
<protein>
    <recommendedName>
        <fullName evidence="14">Histone-lysine N-methyltransferase</fullName>
    </recommendedName>
</protein>
<dbReference type="EMBL" id="KZ826344">
    <property type="protein sequence ID" value="PYI07115.1"/>
    <property type="molecule type" value="Genomic_DNA"/>
</dbReference>
<evidence type="ECO:0000256" key="7">
    <source>
        <dbReference type="ARBA" id="ARBA00023242"/>
    </source>
</evidence>
<feature type="compositionally biased region" description="Basic and acidic residues" evidence="8">
    <location>
        <begin position="617"/>
        <end position="634"/>
    </location>
</feature>
<feature type="domain" description="Post-SET" evidence="10">
    <location>
        <begin position="599"/>
        <end position="615"/>
    </location>
</feature>
<feature type="compositionally biased region" description="Basic and acidic residues" evidence="8">
    <location>
        <begin position="187"/>
        <end position="202"/>
    </location>
</feature>
<dbReference type="STRING" id="1448318.A0A319EHH6"/>
<dbReference type="InterPro" id="IPR046341">
    <property type="entry name" value="SET_dom_sf"/>
</dbReference>
<feature type="compositionally biased region" description="Polar residues" evidence="8">
    <location>
        <begin position="294"/>
        <end position="308"/>
    </location>
</feature>
<dbReference type="GO" id="GO:0005634">
    <property type="term" value="C:nucleus"/>
    <property type="evidence" value="ECO:0007669"/>
    <property type="project" value="UniProtKB-SubCell"/>
</dbReference>
<dbReference type="Proteomes" id="UP000248423">
    <property type="component" value="Unassembled WGS sequence"/>
</dbReference>
<evidence type="ECO:0000259" key="9">
    <source>
        <dbReference type="PROSITE" id="PS50280"/>
    </source>
</evidence>
<feature type="compositionally biased region" description="Low complexity" evidence="8">
    <location>
        <begin position="45"/>
        <end position="58"/>
    </location>
</feature>
<dbReference type="SMART" id="SM00317">
    <property type="entry name" value="SET"/>
    <property type="match status" value="1"/>
</dbReference>